<comment type="similarity">
    <text evidence="5">Belongs to the ABC transporter superfamily. ABCF family. Uup subfamily.</text>
</comment>
<dbReference type="InterPro" id="IPR003439">
    <property type="entry name" value="ABC_transporter-like_ATP-bd"/>
</dbReference>
<organism evidence="9 10">
    <name type="scientific">Tunturiibacter empetritectus</name>
    <dbReference type="NCBI Taxonomy" id="3069691"/>
    <lineage>
        <taxon>Bacteria</taxon>
        <taxon>Pseudomonadati</taxon>
        <taxon>Acidobacteriota</taxon>
        <taxon>Terriglobia</taxon>
        <taxon>Terriglobales</taxon>
        <taxon>Acidobacteriaceae</taxon>
        <taxon>Tunturiibacter</taxon>
    </lineage>
</organism>
<name>A0A7W8IK57_9BACT</name>
<dbReference type="GO" id="GO:0016887">
    <property type="term" value="F:ATP hydrolysis activity"/>
    <property type="evidence" value="ECO:0007669"/>
    <property type="project" value="InterPro"/>
</dbReference>
<sequence>MLQLSAAGKRFGQKLLFEDANWLINPDERTGLVGGNGTGKSTLLKIIGGIESLDYGTITRNKGVTLGYLPQDGLALRGRTVFSECLSVFDHLHELERESIALTTTLSEADPKSKEYATAAERYSDIADQLHVHDIYNLDSQVGAVLGGLGFSKEDWDRNTEEFSGGWQMRIALAKLLLQKPSLLLLDEPTNHLDIESRNWLETYLHDYPNAYILISHDRYFLDVTVNKTVELWNKRMHTYHGNYEKYVAQKEERRTQLMNAYKNQRDRIDALEAFISRFRYQATKAKQVQSRIKELEKIERIEVPEDESTIHFSIPQPPASGRTVLEVNNLKKIYPTPTGGEKLILDDLSFTIERGDRIALVGANGAGKSTLIRLLSRQEAATAGTIREGHNVLSDFFAQDQYKVLDPAAGMLDDISGAAPKVPVVELRSLLGCFMFSGDDVFKKLGVLSGGERNRYAMAKMLVSPSNFLLLDEPTNHLDLRAKDVLLDAIRNFTGTVLFVSHDRYFIDGLATRVFEVEDRRLHIYPGNYEDYLWRKQGGPEKVTEQITNSIAPTRPGTNPGAPSFTSFVKGGLSSEARPLSPEPGTEPGAPGLDSETWDSAAATTPAVPAIPIKRLNPIKLKQLEDRLHHAEEEIPRLESLIAAAEARLGSFTSADQSQRDAAELDALRAKRATLLAEWEELSLTLEEQQTA</sequence>
<dbReference type="Pfam" id="PF00005">
    <property type="entry name" value="ABC_tran"/>
    <property type="match status" value="2"/>
</dbReference>
<reference evidence="9" key="1">
    <citation type="submission" date="2020-08" db="EMBL/GenBank/DDBJ databases">
        <title>Genomic Encyclopedia of Type Strains, Phase IV (KMG-V): Genome sequencing to study the core and pangenomes of soil and plant-associated prokaryotes.</title>
        <authorList>
            <person name="Whitman W."/>
        </authorList>
    </citation>
    <scope>NUCLEOTIDE SEQUENCE [LARGE SCALE GENOMIC DNA]</scope>
    <source>
        <strain evidence="9">M8UP27</strain>
    </source>
</reference>
<dbReference type="PANTHER" id="PTHR42855:SF2">
    <property type="entry name" value="DRUG RESISTANCE ABC TRANSPORTER,ATP-BINDING PROTEIN"/>
    <property type="match status" value="1"/>
</dbReference>
<dbReference type="PANTHER" id="PTHR42855">
    <property type="entry name" value="ABC TRANSPORTER ATP-BINDING SUBUNIT"/>
    <property type="match status" value="1"/>
</dbReference>
<feature type="region of interest" description="Disordered" evidence="7">
    <location>
        <begin position="551"/>
        <end position="598"/>
    </location>
</feature>
<dbReference type="AlphaFoldDB" id="A0A7W8IK57"/>
<dbReference type="PROSITE" id="PS50893">
    <property type="entry name" value="ABC_TRANSPORTER_2"/>
    <property type="match status" value="2"/>
</dbReference>
<keyword evidence="1" id="KW-0677">Repeat</keyword>
<dbReference type="EMBL" id="JACHDY010000005">
    <property type="protein sequence ID" value="MBB5318665.1"/>
    <property type="molecule type" value="Genomic_DNA"/>
</dbReference>
<dbReference type="Pfam" id="PF12848">
    <property type="entry name" value="ABC_tran_Xtn"/>
    <property type="match status" value="1"/>
</dbReference>
<dbReference type="GO" id="GO:0003676">
    <property type="term" value="F:nucleic acid binding"/>
    <property type="evidence" value="ECO:0007669"/>
    <property type="project" value="UniProtKB-ARBA"/>
</dbReference>
<evidence type="ECO:0000256" key="1">
    <source>
        <dbReference type="ARBA" id="ARBA00022737"/>
    </source>
</evidence>
<dbReference type="Gene3D" id="3.40.50.300">
    <property type="entry name" value="P-loop containing nucleotide triphosphate hydrolases"/>
    <property type="match status" value="2"/>
</dbReference>
<feature type="domain" description="ABC transporter" evidence="8">
    <location>
        <begin position="326"/>
        <end position="552"/>
    </location>
</feature>
<dbReference type="FunFam" id="3.40.50.300:FF:000011">
    <property type="entry name" value="Putative ABC transporter ATP-binding component"/>
    <property type="match status" value="1"/>
</dbReference>
<protein>
    <submittedName>
        <fullName evidence="9">ATP-binding cassette subfamily F protein 3</fullName>
    </submittedName>
</protein>
<evidence type="ECO:0000256" key="5">
    <source>
        <dbReference type="ARBA" id="ARBA00061478"/>
    </source>
</evidence>
<dbReference type="SUPFAM" id="SSF52540">
    <property type="entry name" value="P-loop containing nucleoside triphosphate hydrolases"/>
    <property type="match status" value="2"/>
</dbReference>
<keyword evidence="2" id="KW-0547">Nucleotide-binding</keyword>
<dbReference type="InterPro" id="IPR027417">
    <property type="entry name" value="P-loop_NTPase"/>
</dbReference>
<dbReference type="Proteomes" id="UP000568106">
    <property type="component" value="Unassembled WGS sequence"/>
</dbReference>
<comment type="caution">
    <text evidence="9">The sequence shown here is derived from an EMBL/GenBank/DDBJ whole genome shotgun (WGS) entry which is preliminary data.</text>
</comment>
<evidence type="ECO:0000256" key="2">
    <source>
        <dbReference type="ARBA" id="ARBA00022741"/>
    </source>
</evidence>
<keyword evidence="3 9" id="KW-0067">ATP-binding</keyword>
<dbReference type="InterPro" id="IPR017871">
    <property type="entry name" value="ABC_transporter-like_CS"/>
</dbReference>
<evidence type="ECO:0000259" key="8">
    <source>
        <dbReference type="PROSITE" id="PS50893"/>
    </source>
</evidence>
<comment type="catalytic activity">
    <reaction evidence="4">
        <text>ATP + H2O = ADP + phosphate + H(+)</text>
        <dbReference type="Rhea" id="RHEA:13065"/>
        <dbReference type="ChEBI" id="CHEBI:15377"/>
        <dbReference type="ChEBI" id="CHEBI:15378"/>
        <dbReference type="ChEBI" id="CHEBI:30616"/>
        <dbReference type="ChEBI" id="CHEBI:43474"/>
        <dbReference type="ChEBI" id="CHEBI:456216"/>
    </reaction>
</comment>
<dbReference type="FunFam" id="3.40.50.300:FF:000309">
    <property type="entry name" value="ABC transporter ATP-binding protein"/>
    <property type="match status" value="1"/>
</dbReference>
<feature type="coiled-coil region" evidence="6">
    <location>
        <begin position="622"/>
        <end position="649"/>
    </location>
</feature>
<evidence type="ECO:0000313" key="9">
    <source>
        <dbReference type="EMBL" id="MBB5318665.1"/>
    </source>
</evidence>
<dbReference type="InterPro" id="IPR032781">
    <property type="entry name" value="ABC_tran_Xtn"/>
</dbReference>
<evidence type="ECO:0000256" key="6">
    <source>
        <dbReference type="SAM" id="Coils"/>
    </source>
</evidence>
<keyword evidence="6" id="KW-0175">Coiled coil</keyword>
<dbReference type="PROSITE" id="PS00211">
    <property type="entry name" value="ABC_TRANSPORTER_1"/>
    <property type="match status" value="2"/>
</dbReference>
<evidence type="ECO:0000256" key="7">
    <source>
        <dbReference type="SAM" id="MobiDB-lite"/>
    </source>
</evidence>
<proteinExistence type="inferred from homology"/>
<keyword evidence="10" id="KW-1185">Reference proteome</keyword>
<evidence type="ECO:0000256" key="4">
    <source>
        <dbReference type="ARBA" id="ARBA00049360"/>
    </source>
</evidence>
<dbReference type="SMART" id="SM00382">
    <property type="entry name" value="AAA"/>
    <property type="match status" value="2"/>
</dbReference>
<dbReference type="GO" id="GO:0005524">
    <property type="term" value="F:ATP binding"/>
    <property type="evidence" value="ECO:0007669"/>
    <property type="project" value="UniProtKB-KW"/>
</dbReference>
<dbReference type="InterPro" id="IPR051309">
    <property type="entry name" value="ABCF_ATPase"/>
</dbReference>
<dbReference type="InterPro" id="IPR003593">
    <property type="entry name" value="AAA+_ATPase"/>
</dbReference>
<gene>
    <name evidence="9" type="ORF">HDF09_003364</name>
</gene>
<evidence type="ECO:0000313" key="10">
    <source>
        <dbReference type="Proteomes" id="UP000568106"/>
    </source>
</evidence>
<evidence type="ECO:0000256" key="3">
    <source>
        <dbReference type="ARBA" id="ARBA00022840"/>
    </source>
</evidence>
<dbReference type="CDD" id="cd03221">
    <property type="entry name" value="ABCF_EF-3"/>
    <property type="match status" value="2"/>
</dbReference>
<feature type="domain" description="ABC transporter" evidence="8">
    <location>
        <begin position="2"/>
        <end position="259"/>
    </location>
</feature>
<accession>A0A7W8IK57</accession>